<name>A0A6C0JBG5_9ZZZZ</name>
<reference evidence="1" key="1">
    <citation type="journal article" date="2020" name="Nature">
        <title>Giant virus diversity and host interactions through global metagenomics.</title>
        <authorList>
            <person name="Schulz F."/>
            <person name="Roux S."/>
            <person name="Paez-Espino D."/>
            <person name="Jungbluth S."/>
            <person name="Walsh D.A."/>
            <person name="Denef V.J."/>
            <person name="McMahon K.D."/>
            <person name="Konstantinidis K.T."/>
            <person name="Eloe-Fadrosh E.A."/>
            <person name="Kyrpides N.C."/>
            <person name="Woyke T."/>
        </authorList>
    </citation>
    <scope>NUCLEOTIDE SEQUENCE</scope>
    <source>
        <strain evidence="1">GVMAG-M-3300025880-75</strain>
    </source>
</reference>
<protein>
    <submittedName>
        <fullName evidence="1">Uncharacterized protein</fullName>
    </submittedName>
</protein>
<proteinExistence type="predicted"/>
<dbReference type="Pfam" id="PF19063">
    <property type="entry name" value="DUF5759"/>
    <property type="match status" value="1"/>
</dbReference>
<dbReference type="EMBL" id="MN740355">
    <property type="protein sequence ID" value="QHU02141.1"/>
    <property type="molecule type" value="Genomic_DNA"/>
</dbReference>
<organism evidence="1">
    <name type="scientific">viral metagenome</name>
    <dbReference type="NCBI Taxonomy" id="1070528"/>
    <lineage>
        <taxon>unclassified sequences</taxon>
        <taxon>metagenomes</taxon>
        <taxon>organismal metagenomes</taxon>
    </lineage>
</organism>
<sequence length="193" mass="22777">MEDNFNEKLNLDDLYKQKKLTEEHKIKIYQRVLARVHSKIKTTSRMRGSEKFTFFLLPEFILGVPRYDMSECTSYVMEKLIDNGFMLKYTHPNLLFISWQHYIPNYQRVQIKKKTGVSVDGYGRVIKRKSENKEDINSLLLKNISKEGPKSILKKGIDKNYKDISSYKPTGNLIYNTKLIKRIEDVTDNTKIK</sequence>
<accession>A0A6C0JBG5</accession>
<dbReference type="InterPro" id="IPR043977">
    <property type="entry name" value="DUF5759"/>
</dbReference>
<evidence type="ECO:0000313" key="1">
    <source>
        <dbReference type="EMBL" id="QHU02141.1"/>
    </source>
</evidence>
<dbReference type="AlphaFoldDB" id="A0A6C0JBG5"/>